<accession>A0ABT7NN38</accession>
<dbReference type="RefSeq" id="WP_286651358.1">
    <property type="nucleotide sequence ID" value="NZ_JACAGK010000026.1"/>
</dbReference>
<gene>
    <name evidence="3" type="ORF">HX018_10340</name>
</gene>
<organism evidence="3 4">
    <name type="scientific">Sphingobacterium hotanense</name>
    <dbReference type="NCBI Taxonomy" id="649196"/>
    <lineage>
        <taxon>Bacteria</taxon>
        <taxon>Pseudomonadati</taxon>
        <taxon>Bacteroidota</taxon>
        <taxon>Sphingobacteriia</taxon>
        <taxon>Sphingobacteriales</taxon>
        <taxon>Sphingobacteriaceae</taxon>
        <taxon>Sphingobacterium</taxon>
    </lineage>
</organism>
<reference evidence="3" key="2">
    <citation type="journal article" date="2022" name="Sci. Total Environ.">
        <title>Prevalence, transmission, and molecular epidemiology of tet(X)-positive bacteria among humans, animals, and environmental niches in China: An epidemiological, and genomic-based study.</title>
        <authorList>
            <person name="Dong N."/>
            <person name="Zeng Y."/>
            <person name="Cai C."/>
            <person name="Sun C."/>
            <person name="Lu J."/>
            <person name="Liu C."/>
            <person name="Zhou H."/>
            <person name="Sun Q."/>
            <person name="Shu L."/>
            <person name="Wang H."/>
            <person name="Wang Y."/>
            <person name="Wang S."/>
            <person name="Wu C."/>
            <person name="Chan E.W."/>
            <person name="Chen G."/>
            <person name="Shen Z."/>
            <person name="Chen S."/>
            <person name="Zhang R."/>
        </authorList>
    </citation>
    <scope>NUCLEOTIDE SEQUENCE</scope>
    <source>
        <strain evidence="3">R1692</strain>
    </source>
</reference>
<dbReference type="EMBL" id="JACAGK010000026">
    <property type="protein sequence ID" value="MDM1048637.1"/>
    <property type="molecule type" value="Genomic_DNA"/>
</dbReference>
<proteinExistence type="predicted"/>
<name>A0ABT7NN38_9SPHI</name>
<evidence type="ECO:0000256" key="1">
    <source>
        <dbReference type="SAM" id="SignalP"/>
    </source>
</evidence>
<comment type="caution">
    <text evidence="3">The sequence shown here is derived from an EMBL/GenBank/DDBJ whole genome shotgun (WGS) entry which is preliminary data.</text>
</comment>
<keyword evidence="4" id="KW-1185">Reference proteome</keyword>
<evidence type="ECO:0000313" key="4">
    <source>
        <dbReference type="Proteomes" id="UP001170954"/>
    </source>
</evidence>
<reference evidence="3" key="1">
    <citation type="submission" date="2020-06" db="EMBL/GenBank/DDBJ databases">
        <authorList>
            <person name="Dong N."/>
        </authorList>
    </citation>
    <scope>NUCLEOTIDE SEQUENCE</scope>
    <source>
        <strain evidence="3">R1692</strain>
    </source>
</reference>
<evidence type="ECO:0000313" key="3">
    <source>
        <dbReference type="EMBL" id="MDM1048637.1"/>
    </source>
</evidence>
<feature type="domain" description="DUF5018" evidence="2">
    <location>
        <begin position="13"/>
        <end position="354"/>
    </location>
</feature>
<evidence type="ECO:0000259" key="2">
    <source>
        <dbReference type="Pfam" id="PF16410"/>
    </source>
</evidence>
<dbReference type="Proteomes" id="UP001170954">
    <property type="component" value="Unassembled WGS sequence"/>
</dbReference>
<feature type="chain" id="PRO_5046863291" evidence="1">
    <location>
        <begin position="23"/>
        <end position="558"/>
    </location>
</feature>
<sequence length="558" mass="60571">MKKIIKYTLAGLLLAVTFGSCQKPDYVEPNDKSEIADFYATLEGSGRERLFNSRISNDTVYVNIDYYYPINSDDEVDLSKVLLKASIPVDSRIEPSLEGISDLTNPINISVIAGDGSSKQYVIVANKKGNTDIVRASINFEDQTGVPQEVDAIIVGNVVNFSIVPGTQMVNPKLTYSLNKHAQGSITNGSTINLATDLPFTVTSAGDAKRTYSLKAVDAVKLPKGIRANSAKIMFAKKLNADLGITVNNMTNSLAVVGKHLVLNTRGENSLYINAFTGEKMGAIELGDKKGGLKNFNNTSDDAGNFFLNNLVPNDGNIFKLYRATSVDAPLVPYIEWDAAGKKLGRRVSIIGDVTKNALITAPFHGEGDKTFARWQVTNGALVSNTPTIVTISDYQWSNNNIDIIYTNPLDPTNEYYGVGYSDNRLARFNGVTNSVAANLERLEPNFIANSVDFINFNNGKYVAYNHINSFDWGSADQVFLIDTEGGFSGNPSLATTPGLVWAAPKGTYGRSGTVQPANANGTGDVIMAVSDNGFYLYLYFMFTNGYVVGVQYDCVDL</sequence>
<dbReference type="Pfam" id="PF16410">
    <property type="entry name" value="DUF5018"/>
    <property type="match status" value="1"/>
</dbReference>
<feature type="signal peptide" evidence="1">
    <location>
        <begin position="1"/>
        <end position="22"/>
    </location>
</feature>
<protein>
    <submittedName>
        <fullName evidence="3">DUF5018 domain-containing protein</fullName>
    </submittedName>
</protein>
<keyword evidence="1" id="KW-0732">Signal</keyword>
<dbReference type="InterPro" id="IPR032186">
    <property type="entry name" value="DUF5018"/>
</dbReference>
<dbReference type="PROSITE" id="PS51257">
    <property type="entry name" value="PROKAR_LIPOPROTEIN"/>
    <property type="match status" value="1"/>
</dbReference>